<dbReference type="Pfam" id="PF00646">
    <property type="entry name" value="F-box"/>
    <property type="match status" value="1"/>
</dbReference>
<dbReference type="PROSITE" id="PS50181">
    <property type="entry name" value="FBOX"/>
    <property type="match status" value="1"/>
</dbReference>
<keyword evidence="1" id="KW-0472">Membrane</keyword>
<keyword evidence="1" id="KW-0812">Transmembrane</keyword>
<dbReference type="AlphaFoldDB" id="A0A9W8TPD2"/>
<accession>A0A9W8TPD2</accession>
<evidence type="ECO:0000313" key="4">
    <source>
        <dbReference type="Proteomes" id="UP001148614"/>
    </source>
</evidence>
<dbReference type="Gene3D" id="1.20.1280.50">
    <property type="match status" value="1"/>
</dbReference>
<organism evidence="3 4">
    <name type="scientific">Xylaria arbuscula</name>
    <dbReference type="NCBI Taxonomy" id="114810"/>
    <lineage>
        <taxon>Eukaryota</taxon>
        <taxon>Fungi</taxon>
        <taxon>Dikarya</taxon>
        <taxon>Ascomycota</taxon>
        <taxon>Pezizomycotina</taxon>
        <taxon>Sordariomycetes</taxon>
        <taxon>Xylariomycetidae</taxon>
        <taxon>Xylariales</taxon>
        <taxon>Xylariaceae</taxon>
        <taxon>Xylaria</taxon>
    </lineage>
</organism>
<sequence length="779" mass="87856">MPDISGLQQLPYELLAYIVEPLDIQDIFNLSLCSKQFQHIIQQDHFCKPAIMTKVPNTLEGQEASRTGRFSRALRCLAKRYVALGRASPYVVGIVACADSYGLFGGKLCYIIENRPQRWLRILDIHRPADRELVVDIPKLISEALPQAASCRKYRFRVLYQAAGIMSCLFSFAFHETENWLLIINPQSSHIIERFRLASTARIFVRNNDKFLYFGTHSEVGADGLRKWVLKGYDLTSKAWFPLPRVFMASLVGFEIGKTVCFEIFGDYFYGVSNKTLNEVDDPEWQSYYYCFRFPLNEPSLSRLQVIKNEYSWRRDHKEEGPIDDRWGFLSLKEDIKREEIVILECRREWTKGQSGNQRIYYTTPVVFCKQTIQEEHQRLRVNATSSDAPILFRRPETVHLGDDSFSLFLVPSKILFSAYIQHCRTFIDLIDDTTMDSTTSVQRLRLRTGHRTLKPGTILGLVESPSDEPPLQLDMRHCYDNKISIWPPEQDESAPDPSTKSIWQLLNVDNSQRCVDATGDERCVIYATSDGSEGGLKSLVLLNFDLAARFEGMEYGGNIVGQQSPHDSQQSIDLKGKGGINSGNTLPFGPNVQPSAVDTTDGGRADSSTCESWAAYKRPIVQAVVIMPILKTTLGHIPPQVGAPSLLLSLPAGSSADLLPLIRLQRQHPGYNIYFDIDENHYQRTPIHAHTQTLMEKLGEPSSATDLCPVRPIMRPWESVIVAIVIVIIIIVTIVIVAGSLFTFVAGNARFTDNIHSGTRAHGSDALPSRDLNETPAF</sequence>
<evidence type="ECO:0000256" key="1">
    <source>
        <dbReference type="SAM" id="Phobius"/>
    </source>
</evidence>
<evidence type="ECO:0000259" key="2">
    <source>
        <dbReference type="PROSITE" id="PS50181"/>
    </source>
</evidence>
<keyword evidence="4" id="KW-1185">Reference proteome</keyword>
<protein>
    <recommendedName>
        <fullName evidence="2">F-box domain-containing protein</fullName>
    </recommendedName>
</protein>
<dbReference type="InterPro" id="IPR036047">
    <property type="entry name" value="F-box-like_dom_sf"/>
</dbReference>
<dbReference type="SMART" id="SM00256">
    <property type="entry name" value="FBOX"/>
    <property type="match status" value="1"/>
</dbReference>
<keyword evidence="1" id="KW-1133">Transmembrane helix</keyword>
<dbReference type="Proteomes" id="UP001148614">
    <property type="component" value="Unassembled WGS sequence"/>
</dbReference>
<dbReference type="EMBL" id="JANPWZ010000420">
    <property type="protein sequence ID" value="KAJ3577164.1"/>
    <property type="molecule type" value="Genomic_DNA"/>
</dbReference>
<comment type="caution">
    <text evidence="3">The sequence shown here is derived from an EMBL/GenBank/DDBJ whole genome shotgun (WGS) entry which is preliminary data.</text>
</comment>
<feature type="transmembrane region" description="Helical" evidence="1">
    <location>
        <begin position="721"/>
        <end position="747"/>
    </location>
</feature>
<proteinExistence type="predicted"/>
<gene>
    <name evidence="3" type="ORF">NPX13_g3400</name>
</gene>
<name>A0A9W8TPD2_9PEZI</name>
<dbReference type="SUPFAM" id="SSF81383">
    <property type="entry name" value="F-box domain"/>
    <property type="match status" value="1"/>
</dbReference>
<reference evidence="3" key="1">
    <citation type="submission" date="2022-07" db="EMBL/GenBank/DDBJ databases">
        <title>Genome Sequence of Xylaria arbuscula.</title>
        <authorList>
            <person name="Buettner E."/>
        </authorList>
    </citation>
    <scope>NUCLEOTIDE SEQUENCE</scope>
    <source>
        <strain evidence="3">VT107</strain>
    </source>
</reference>
<feature type="domain" description="F-box" evidence="2">
    <location>
        <begin position="4"/>
        <end position="50"/>
    </location>
</feature>
<evidence type="ECO:0000313" key="3">
    <source>
        <dbReference type="EMBL" id="KAJ3577164.1"/>
    </source>
</evidence>
<dbReference type="VEuPathDB" id="FungiDB:F4678DRAFT_486487"/>
<dbReference type="CDD" id="cd09917">
    <property type="entry name" value="F-box_SF"/>
    <property type="match status" value="1"/>
</dbReference>
<dbReference type="InterPro" id="IPR001810">
    <property type="entry name" value="F-box_dom"/>
</dbReference>